<evidence type="ECO:0000313" key="4">
    <source>
        <dbReference type="Proteomes" id="UP000481583"/>
    </source>
</evidence>
<reference evidence="3 4" key="1">
    <citation type="submission" date="2020-02" db="EMBL/GenBank/DDBJ databases">
        <title>Whole-genome analyses of novel actinobacteria.</title>
        <authorList>
            <person name="Sahin N."/>
        </authorList>
    </citation>
    <scope>NUCLEOTIDE SEQUENCE [LARGE SCALE GENOMIC DNA]</scope>
    <source>
        <strain evidence="3 4">A7024</strain>
    </source>
</reference>
<evidence type="ECO:0000259" key="2">
    <source>
        <dbReference type="Pfam" id="PF03795"/>
    </source>
</evidence>
<sequence>MSEPVGEDPVPRSTFMLIFRGGAVSRPELSPSELQAHVEKWYRWSEELAGQGRRNAGTALDGPGATVRGRELVTDGPYAESKDLVTGSMVFEAAGLEDAIEVARGCPTYEFGGSVEVRPVQGYRI</sequence>
<dbReference type="PANTHER" id="PTHR35174">
    <property type="entry name" value="BLL7171 PROTEIN-RELATED"/>
    <property type="match status" value="1"/>
</dbReference>
<gene>
    <name evidence="3" type="ORF">G5C51_23770</name>
</gene>
<dbReference type="InterPro" id="IPR011008">
    <property type="entry name" value="Dimeric_a/b-barrel"/>
</dbReference>
<dbReference type="SUPFAM" id="SSF54909">
    <property type="entry name" value="Dimeric alpha+beta barrel"/>
    <property type="match status" value="1"/>
</dbReference>
<feature type="domain" description="YCII-related" evidence="2">
    <location>
        <begin position="32"/>
        <end position="120"/>
    </location>
</feature>
<dbReference type="Gene3D" id="3.30.70.1060">
    <property type="entry name" value="Dimeric alpha+beta barrel"/>
    <property type="match status" value="1"/>
</dbReference>
<dbReference type="Pfam" id="PF03795">
    <property type="entry name" value="YCII"/>
    <property type="match status" value="1"/>
</dbReference>
<evidence type="ECO:0000256" key="1">
    <source>
        <dbReference type="ARBA" id="ARBA00007689"/>
    </source>
</evidence>
<dbReference type="RefSeq" id="WP_165240217.1">
    <property type="nucleotide sequence ID" value="NZ_JAAKZV010000116.1"/>
</dbReference>
<dbReference type="AlphaFoldDB" id="A0A6G4U4H5"/>
<dbReference type="Proteomes" id="UP000481583">
    <property type="component" value="Unassembled WGS sequence"/>
</dbReference>
<organism evidence="3 4">
    <name type="scientific">Streptomyces coryli</name>
    <dbReference type="NCBI Taxonomy" id="1128680"/>
    <lineage>
        <taxon>Bacteria</taxon>
        <taxon>Bacillati</taxon>
        <taxon>Actinomycetota</taxon>
        <taxon>Actinomycetes</taxon>
        <taxon>Kitasatosporales</taxon>
        <taxon>Streptomycetaceae</taxon>
        <taxon>Streptomyces</taxon>
    </lineage>
</organism>
<accession>A0A6G4U4H5</accession>
<evidence type="ECO:0000313" key="3">
    <source>
        <dbReference type="EMBL" id="NGN66912.1"/>
    </source>
</evidence>
<dbReference type="PANTHER" id="PTHR35174:SF3">
    <property type="entry name" value="BLL7171 PROTEIN"/>
    <property type="match status" value="1"/>
</dbReference>
<comment type="similarity">
    <text evidence="1">Belongs to the YciI family.</text>
</comment>
<dbReference type="EMBL" id="JAAKZV010000116">
    <property type="protein sequence ID" value="NGN66912.1"/>
    <property type="molecule type" value="Genomic_DNA"/>
</dbReference>
<keyword evidence="4" id="KW-1185">Reference proteome</keyword>
<comment type="caution">
    <text evidence="3">The sequence shown here is derived from an EMBL/GenBank/DDBJ whole genome shotgun (WGS) entry which is preliminary data.</text>
</comment>
<protein>
    <recommendedName>
        <fullName evidence="2">YCII-related domain-containing protein</fullName>
    </recommendedName>
</protein>
<name>A0A6G4U4H5_9ACTN</name>
<proteinExistence type="inferred from homology"/>
<dbReference type="InterPro" id="IPR005545">
    <property type="entry name" value="YCII"/>
</dbReference>